<dbReference type="AlphaFoldDB" id="A0A1E3TCH8"/>
<evidence type="ECO:0000313" key="4">
    <source>
        <dbReference type="Proteomes" id="UP000252015"/>
    </source>
</evidence>
<feature type="compositionally biased region" description="Gly residues" evidence="1">
    <location>
        <begin position="77"/>
        <end position="90"/>
    </location>
</feature>
<name>A0A1E3TCH8_MYCSH</name>
<dbReference type="Pfam" id="PF24400">
    <property type="entry name" value="DUF7544"/>
    <property type="match status" value="1"/>
</dbReference>
<reference evidence="3 4" key="1">
    <citation type="submission" date="2018-05" db="EMBL/GenBank/DDBJ databases">
        <authorList>
            <consortium name="IHU Genomes"/>
        </authorList>
    </citation>
    <scope>NUCLEOTIDE SEQUENCE [LARGE SCALE GENOMIC DNA]</scope>
    <source>
        <strain evidence="3 4">P7336</strain>
    </source>
</reference>
<feature type="transmembrane region" description="Helical" evidence="2">
    <location>
        <begin position="216"/>
        <end position="249"/>
    </location>
</feature>
<gene>
    <name evidence="3" type="ORF">MSP7336_03875</name>
</gene>
<keyword evidence="4" id="KW-1185">Reference proteome</keyword>
<dbReference type="EMBL" id="UEGW01000001">
    <property type="protein sequence ID" value="SRX95606.1"/>
    <property type="molecule type" value="Genomic_DNA"/>
</dbReference>
<keyword evidence="2" id="KW-0812">Transmembrane</keyword>
<feature type="compositionally biased region" description="Pro residues" evidence="1">
    <location>
        <begin position="39"/>
        <end position="76"/>
    </location>
</feature>
<dbReference type="PANTHER" id="PTHR40076:SF1">
    <property type="entry name" value="MEMBRANE PROTEIN"/>
    <property type="match status" value="1"/>
</dbReference>
<organism evidence="3 4">
    <name type="scientific">Mycobacterium shimoidei</name>
    <dbReference type="NCBI Taxonomy" id="29313"/>
    <lineage>
        <taxon>Bacteria</taxon>
        <taxon>Bacillati</taxon>
        <taxon>Actinomycetota</taxon>
        <taxon>Actinomycetes</taxon>
        <taxon>Mycobacteriales</taxon>
        <taxon>Mycobacteriaceae</taxon>
        <taxon>Mycobacterium</taxon>
    </lineage>
</organism>
<evidence type="ECO:0000313" key="3">
    <source>
        <dbReference type="EMBL" id="SRX95606.1"/>
    </source>
</evidence>
<feature type="transmembrane region" description="Helical" evidence="2">
    <location>
        <begin position="281"/>
        <end position="309"/>
    </location>
</feature>
<sequence>MSQPPQYPGSPNPGAGEPNPAGYGQPGYGQPGYSQPGYNQPPPPPPGYGPPGQPGPGAGYPPPPPPPPGYGAPPPGYGGQPPVGYGPEAGFGGPAQQFSVGDAFNWSWNKFTKNAGALIIPALVYGLVLAVIGGVLFAVLYPAINTTTVSDSGYYETSATANFGAGQTLVLILGYLVLAALGFYMQAAYVSGCLDIADGRPVTASSFFRPRNLGPMVLAALLVAVISSIGYLLCVIPGIIFTFLAMFTIPFVIDRSLAPVDALKASIATVRSNVGGALLSVLVQLAVLFVGELLCGVGLIVAAPVALLIQTYTYRRLSGGQVAPLS</sequence>
<keyword evidence="2" id="KW-1133">Transmembrane helix</keyword>
<dbReference type="OrthoDB" id="4829830at2"/>
<dbReference type="PANTHER" id="PTHR40076">
    <property type="entry name" value="MEMBRANE PROTEIN-RELATED"/>
    <property type="match status" value="1"/>
</dbReference>
<feature type="region of interest" description="Disordered" evidence="1">
    <location>
        <begin position="1"/>
        <end position="90"/>
    </location>
</feature>
<feature type="transmembrane region" description="Helical" evidence="2">
    <location>
        <begin position="164"/>
        <end position="184"/>
    </location>
</feature>
<feature type="compositionally biased region" description="Pro residues" evidence="1">
    <location>
        <begin position="1"/>
        <end position="11"/>
    </location>
</feature>
<feature type="transmembrane region" description="Helical" evidence="2">
    <location>
        <begin position="118"/>
        <end position="144"/>
    </location>
</feature>
<feature type="compositionally biased region" description="Low complexity" evidence="1">
    <location>
        <begin position="12"/>
        <end position="23"/>
    </location>
</feature>
<dbReference type="InterPro" id="IPR010380">
    <property type="entry name" value="DUF975"/>
</dbReference>
<dbReference type="InterPro" id="IPR055966">
    <property type="entry name" value="DUF7544"/>
</dbReference>
<protein>
    <submittedName>
        <fullName evidence="3">Integral membrane protein [Cellulomonas fimi ATCC 484]</fullName>
    </submittedName>
</protein>
<keyword evidence="2" id="KW-0472">Membrane</keyword>
<proteinExistence type="predicted"/>
<evidence type="ECO:0000256" key="1">
    <source>
        <dbReference type="SAM" id="MobiDB-lite"/>
    </source>
</evidence>
<accession>A0A1E3TCH8</accession>
<dbReference type="Proteomes" id="UP000252015">
    <property type="component" value="Unassembled WGS sequence"/>
</dbReference>
<dbReference type="STRING" id="29313.BHQ16_17125"/>
<dbReference type="RefSeq" id="WP_069397268.1">
    <property type="nucleotide sequence ID" value="NZ_JACKUN010000016.1"/>
</dbReference>
<evidence type="ECO:0000256" key="2">
    <source>
        <dbReference type="SAM" id="Phobius"/>
    </source>
</evidence>